<dbReference type="InterPro" id="IPR032675">
    <property type="entry name" value="LRR_dom_sf"/>
</dbReference>
<reference evidence="2 3" key="2">
    <citation type="journal article" date="2012" name="Open Biol.">
        <title>Characteristics of nucleosomes and linker DNA regions on the genome of the basidiomycete Mixia osmundae revealed by mono- and dinucleosome mapping.</title>
        <authorList>
            <person name="Nishida H."/>
            <person name="Kondo S."/>
            <person name="Matsumoto T."/>
            <person name="Suzuki Y."/>
            <person name="Yoshikawa H."/>
            <person name="Taylor T.D."/>
            <person name="Sugiyama J."/>
        </authorList>
    </citation>
    <scope>NUCLEOTIDE SEQUENCE [LARGE SCALE GENOMIC DNA]</scope>
    <source>
        <strain evidence="3">CBS 9802 / IAM 14324 / JCM 22182 / KY 12970</strain>
    </source>
</reference>
<dbReference type="AlphaFoldDB" id="G7EAJ2"/>
<proteinExistence type="predicted"/>
<dbReference type="PANTHER" id="PTHR13318">
    <property type="entry name" value="PARTNER OF PAIRED, ISOFORM B-RELATED"/>
    <property type="match status" value="1"/>
</dbReference>
<dbReference type="HOGENOM" id="CLU_470160_0_0_1"/>
<dbReference type="EMBL" id="BABT02000240">
    <property type="protein sequence ID" value="GAA99852.1"/>
    <property type="molecule type" value="Genomic_DNA"/>
</dbReference>
<sequence>MAAPSAPRVTTSRVSYRPAPSPSTGTSRWSKARLYDSEAANEVLRPLSGSIGAHASGPPRKRRRLQFGAADEGANERMNDIKELAERTHASTHLAQRSDRRKASQVQSLVDLSLDKLGRSLRKVLRACADEENDDLAKSVLRAIADLPNNFSERLLQITLEHDPSCLSAGVLGKLFLRVHTERVDLLGTRVGVTHEILNRLAQCSQLRQLSLADQTELTDFTLAPLLKALRKLERLDLRRCAKVGDKSIIQAAQSSGQSLVYLNLNHTAITIKSLVSIISRGAKLETLKLESMSGFTDRNISAMMTKATEHAAAFRHAPPSNLKNLKVKGTAIGDVGLGHLLSFCPLLESLDISNTSISALDLLYRALTAGSHGWQLRSLSMSVIPVSSNLLRDFAKKLSILSEPARSNLSKLKMDRLLETSRIVSTNVETGAFEASMAAITSLAPLDKLGFAHQTVLFNDSTKPSQLLSACKDAQPQYLDLSGLPLPAHAFESWQSDDGSPTMPRLEHLHLDNCHIDDEVLIILAANCPNLRSLHMDSARITESCLRQVVAEMPYIDTLNLKGCRSITPAILRRTFFAT</sequence>
<dbReference type="STRING" id="764103.G7EAJ2"/>
<comment type="caution">
    <text evidence="2">The sequence shown here is derived from an EMBL/GenBank/DDBJ whole genome shotgun (WGS) entry which is preliminary data.</text>
</comment>
<dbReference type="RefSeq" id="XP_014570964.1">
    <property type="nucleotide sequence ID" value="XM_014715478.1"/>
</dbReference>
<evidence type="ECO:0008006" key="4">
    <source>
        <dbReference type="Google" id="ProtNLM"/>
    </source>
</evidence>
<accession>G7EAJ2</accession>
<dbReference type="Gene3D" id="3.80.10.10">
    <property type="entry name" value="Ribonuclease Inhibitor"/>
    <property type="match status" value="3"/>
</dbReference>
<keyword evidence="3" id="KW-1185">Reference proteome</keyword>
<dbReference type="GO" id="GO:0031146">
    <property type="term" value="P:SCF-dependent proteasomal ubiquitin-dependent protein catabolic process"/>
    <property type="evidence" value="ECO:0007669"/>
    <property type="project" value="TreeGrafter"/>
</dbReference>
<dbReference type="GO" id="GO:0019005">
    <property type="term" value="C:SCF ubiquitin ligase complex"/>
    <property type="evidence" value="ECO:0007669"/>
    <property type="project" value="TreeGrafter"/>
</dbReference>
<dbReference type="InParanoid" id="G7EAJ2"/>
<dbReference type="InterPro" id="IPR006553">
    <property type="entry name" value="Leu-rich_rpt_Cys-con_subtyp"/>
</dbReference>
<reference evidence="2 3" key="1">
    <citation type="journal article" date="2011" name="J. Gen. Appl. Microbiol.">
        <title>Draft genome sequencing of the enigmatic basidiomycete Mixia osmundae.</title>
        <authorList>
            <person name="Nishida H."/>
            <person name="Nagatsuka Y."/>
            <person name="Sugiyama J."/>
        </authorList>
    </citation>
    <scope>NUCLEOTIDE SEQUENCE [LARGE SCALE GENOMIC DNA]</scope>
    <source>
        <strain evidence="3">CBS 9802 / IAM 14324 / JCM 22182 / KY 12970</strain>
    </source>
</reference>
<organism evidence="2 3">
    <name type="scientific">Mixia osmundae (strain CBS 9802 / IAM 14324 / JCM 22182 / KY 12970)</name>
    <dbReference type="NCBI Taxonomy" id="764103"/>
    <lineage>
        <taxon>Eukaryota</taxon>
        <taxon>Fungi</taxon>
        <taxon>Dikarya</taxon>
        <taxon>Basidiomycota</taxon>
        <taxon>Pucciniomycotina</taxon>
        <taxon>Mixiomycetes</taxon>
        <taxon>Mixiales</taxon>
        <taxon>Mixiaceae</taxon>
        <taxon>Mixia</taxon>
    </lineage>
</organism>
<gene>
    <name evidence="2" type="primary">Mo06555</name>
    <name evidence="2" type="ORF">E5Q_06555</name>
</gene>
<evidence type="ECO:0000313" key="3">
    <source>
        <dbReference type="Proteomes" id="UP000009131"/>
    </source>
</evidence>
<dbReference type="OrthoDB" id="550575at2759"/>
<feature type="region of interest" description="Disordered" evidence="1">
    <location>
        <begin position="1"/>
        <end position="32"/>
    </location>
</feature>
<dbReference type="Proteomes" id="UP000009131">
    <property type="component" value="Unassembled WGS sequence"/>
</dbReference>
<dbReference type="SUPFAM" id="SSF52047">
    <property type="entry name" value="RNI-like"/>
    <property type="match status" value="1"/>
</dbReference>
<dbReference type="SMART" id="SM00367">
    <property type="entry name" value="LRR_CC"/>
    <property type="match status" value="5"/>
</dbReference>
<name>G7EAJ2_MIXOS</name>
<evidence type="ECO:0000256" key="1">
    <source>
        <dbReference type="SAM" id="MobiDB-lite"/>
    </source>
</evidence>
<protein>
    <recommendedName>
        <fullName evidence="4">F-box domain-containing protein</fullName>
    </recommendedName>
</protein>
<evidence type="ECO:0000313" key="2">
    <source>
        <dbReference type="EMBL" id="GAA99852.1"/>
    </source>
</evidence>
<dbReference type="eggNOG" id="KOG1947">
    <property type="taxonomic scope" value="Eukaryota"/>
</dbReference>